<dbReference type="PANTHER" id="PTHR44858:SF1">
    <property type="entry name" value="UDP-N-ACETYLGLUCOSAMINE--PEPTIDE N-ACETYLGLUCOSAMINYLTRANSFERASE SPINDLY-RELATED"/>
    <property type="match status" value="1"/>
</dbReference>
<feature type="repeat" description="TPR" evidence="3">
    <location>
        <begin position="118"/>
        <end position="151"/>
    </location>
</feature>
<feature type="repeat" description="TPR" evidence="3">
    <location>
        <begin position="181"/>
        <end position="214"/>
    </location>
</feature>
<dbReference type="InterPro" id="IPR019734">
    <property type="entry name" value="TPR_rpt"/>
</dbReference>
<gene>
    <name evidence="4" type="ORF">BjapCC829_30060</name>
</gene>
<dbReference type="PANTHER" id="PTHR44858">
    <property type="entry name" value="TETRATRICOPEPTIDE REPEAT PROTEIN 6"/>
    <property type="match status" value="1"/>
</dbReference>
<name>A0ABY3QG28_9BRAD</name>
<dbReference type="InterPro" id="IPR050498">
    <property type="entry name" value="Ycf3"/>
</dbReference>
<feature type="repeat" description="TPR" evidence="3">
    <location>
        <begin position="84"/>
        <end position="117"/>
    </location>
</feature>
<reference evidence="4" key="1">
    <citation type="submission" date="2021-11" db="EMBL/GenBank/DDBJ databases">
        <title>Australian commercial rhizobial inoculants.</title>
        <authorList>
            <person name="Kohlmeier M.G."/>
            <person name="O'Hara G.W."/>
            <person name="Colombi E."/>
            <person name="Ramsay J.P."/>
            <person name="Terpolilli J."/>
        </authorList>
    </citation>
    <scope>NUCLEOTIDE SEQUENCE</scope>
    <source>
        <strain evidence="4">CC829</strain>
    </source>
</reference>
<dbReference type="Gene3D" id="1.25.40.10">
    <property type="entry name" value="Tetratricopeptide repeat domain"/>
    <property type="match status" value="3"/>
</dbReference>
<feature type="repeat" description="TPR" evidence="3">
    <location>
        <begin position="50"/>
        <end position="83"/>
    </location>
</feature>
<keyword evidence="5" id="KW-1185">Reference proteome</keyword>
<evidence type="ECO:0000256" key="2">
    <source>
        <dbReference type="ARBA" id="ARBA00022803"/>
    </source>
</evidence>
<dbReference type="Pfam" id="PF13181">
    <property type="entry name" value="TPR_8"/>
    <property type="match status" value="1"/>
</dbReference>
<dbReference type="SUPFAM" id="SSF48452">
    <property type="entry name" value="TPR-like"/>
    <property type="match status" value="2"/>
</dbReference>
<proteinExistence type="predicted"/>
<keyword evidence="2 3" id="KW-0802">TPR repeat</keyword>
<organism evidence="4 5">
    <name type="scientific">Bradyrhizobium barranii</name>
    <dbReference type="NCBI Taxonomy" id="2992140"/>
    <lineage>
        <taxon>Bacteria</taxon>
        <taxon>Pseudomonadati</taxon>
        <taxon>Pseudomonadota</taxon>
        <taxon>Alphaproteobacteria</taxon>
        <taxon>Hyphomicrobiales</taxon>
        <taxon>Nitrobacteraceae</taxon>
        <taxon>Bradyrhizobium</taxon>
    </lineage>
</organism>
<dbReference type="Pfam" id="PF13432">
    <property type="entry name" value="TPR_16"/>
    <property type="match status" value="3"/>
</dbReference>
<evidence type="ECO:0000313" key="4">
    <source>
        <dbReference type="EMBL" id="UFW84177.1"/>
    </source>
</evidence>
<dbReference type="EMBL" id="CP088100">
    <property type="protein sequence ID" value="UFW84177.1"/>
    <property type="molecule type" value="Genomic_DNA"/>
</dbReference>
<evidence type="ECO:0000256" key="1">
    <source>
        <dbReference type="ARBA" id="ARBA00022737"/>
    </source>
</evidence>
<evidence type="ECO:0000313" key="5">
    <source>
        <dbReference type="Proteomes" id="UP001430990"/>
    </source>
</evidence>
<protein>
    <submittedName>
        <fullName evidence="4">Tetratricopeptide repeat protein</fullName>
    </submittedName>
</protein>
<dbReference type="PROSITE" id="PS50005">
    <property type="entry name" value="TPR"/>
    <property type="match status" value="4"/>
</dbReference>
<dbReference type="SMART" id="SM00028">
    <property type="entry name" value="TPR"/>
    <property type="match status" value="7"/>
</dbReference>
<sequence length="433" mass="47202">MAALLFVSPAIADPASDWKCNAITEIPVDERIAACTSVLEAGKFGQQGTIRARLNRAGAYNKKGAFELAVADYSELIRLYPRNMHAYYNRAYSHYQLEEFDRAIADYGEVIGLNPKDQRAYYSRAVSHSKKGDLDLAIADYTRAIELKLDQSVAASGAYSYGGDLAPTAPGPSAQFNPLHMAAYLARGVAKGKKGNIDGAISDYEGALALDPGYPPSYVYRAGAYRAKQDLARALDDCDRAVAFGPKDPNSYLCRSFTYLAMGDPQRAVTACDLAIERAPKAASPYRSCAMAHLQAGSPGEAITYLDRSRELDPREPYATIWREIAGRRGNVPSTLSEATAKLDMTKWPAPVIRLLLETMTADELLRAADDPDLVKKKGQICEANFYTAELALQRGVKEEARRLFGLALADCPPTFEEFQAAGAELKALEVTP</sequence>
<dbReference type="Proteomes" id="UP001430990">
    <property type="component" value="Chromosome"/>
</dbReference>
<accession>A0ABY3QG28</accession>
<dbReference type="InterPro" id="IPR011990">
    <property type="entry name" value="TPR-like_helical_dom_sf"/>
</dbReference>
<dbReference type="RefSeq" id="WP_063982352.1">
    <property type="nucleotide sequence ID" value="NZ_CP088100.1"/>
</dbReference>
<evidence type="ECO:0000256" key="3">
    <source>
        <dbReference type="PROSITE-ProRule" id="PRU00339"/>
    </source>
</evidence>
<keyword evidence="1" id="KW-0677">Repeat</keyword>